<dbReference type="GeneID" id="120273995"/>
<dbReference type="AlphaFoldDB" id="A0AB40CC46"/>
<evidence type="ECO:0000256" key="2">
    <source>
        <dbReference type="SAM" id="MobiDB-lite"/>
    </source>
</evidence>
<dbReference type="InterPro" id="IPR040256">
    <property type="entry name" value="At4g02000-like"/>
</dbReference>
<feature type="region of interest" description="Disordered" evidence="2">
    <location>
        <begin position="247"/>
        <end position="301"/>
    </location>
</feature>
<dbReference type="RefSeq" id="XP_039136678.1">
    <property type="nucleotide sequence ID" value="XM_039280744.1"/>
</dbReference>
<dbReference type="InterPro" id="IPR001878">
    <property type="entry name" value="Znf_CCHC"/>
</dbReference>
<evidence type="ECO:0000313" key="5">
    <source>
        <dbReference type="RefSeq" id="XP_039136678.1"/>
    </source>
</evidence>
<gene>
    <name evidence="5" type="primary">LOC120273995</name>
</gene>
<feature type="compositionally biased region" description="Polar residues" evidence="2">
    <location>
        <begin position="247"/>
        <end position="257"/>
    </location>
</feature>
<dbReference type="Pfam" id="PF14111">
    <property type="entry name" value="DUF4283"/>
    <property type="match status" value="1"/>
</dbReference>
<dbReference type="InterPro" id="IPR025558">
    <property type="entry name" value="DUF4283"/>
</dbReference>
<dbReference type="GO" id="GO:0008270">
    <property type="term" value="F:zinc ion binding"/>
    <property type="evidence" value="ECO:0007669"/>
    <property type="project" value="UniProtKB-KW"/>
</dbReference>
<dbReference type="PROSITE" id="PS50158">
    <property type="entry name" value="ZF_CCHC"/>
    <property type="match status" value="1"/>
</dbReference>
<name>A0AB40CC46_DIOCR</name>
<evidence type="ECO:0000313" key="4">
    <source>
        <dbReference type="Proteomes" id="UP001515500"/>
    </source>
</evidence>
<dbReference type="Pfam" id="PF14392">
    <property type="entry name" value="zf-CCHC_4"/>
    <property type="match status" value="1"/>
</dbReference>
<sequence>MASGGPPSTPSPSSWAEIAAAIKNRPSNPSPLVEGPVLRKLKASTSEFIHFDSDSVARAHLRFQHSLIGKFFGKPPIFEQIKTVLLTRWQEFGEISISDLPNGYLLFRCESHEVSQKLLFEGPWGVNGVVLQLAPWKPFFEPAFAKLSSDVVWVQLHNLPVEFWDGESLEFIASSLGTLLKIDEFTCSLSRSKYARICVEIDLNKPLKQGFWVGDDAHRVFVVVLYEKLPTFCYHCGLVGHGSNQCNRRSSMEQSRSSPPPYRVHSEPKGKEAMVDLDPMNDGSEARTDQMTPEGTNYNNELEETPFGPWMIVSRGRGRGEAAVVPEVVLGSSRSRAGRMRSPSRLQRYTRSVPSLWVQPLDTWQLLLSRQGRSPWKSLACIGPHP</sequence>
<keyword evidence="1" id="KW-0479">Metal-binding</keyword>
<feature type="compositionally biased region" description="Polar residues" evidence="2">
    <location>
        <begin position="289"/>
        <end position="300"/>
    </location>
</feature>
<evidence type="ECO:0000259" key="3">
    <source>
        <dbReference type="PROSITE" id="PS50158"/>
    </source>
</evidence>
<keyword evidence="1" id="KW-0863">Zinc-finger</keyword>
<keyword evidence="1" id="KW-0862">Zinc</keyword>
<feature type="compositionally biased region" description="Basic and acidic residues" evidence="2">
    <location>
        <begin position="264"/>
        <end position="274"/>
    </location>
</feature>
<proteinExistence type="predicted"/>
<dbReference type="PANTHER" id="PTHR31286:SF180">
    <property type="entry name" value="OS10G0362600 PROTEIN"/>
    <property type="match status" value="1"/>
</dbReference>
<accession>A0AB40CC46</accession>
<reference evidence="5" key="1">
    <citation type="submission" date="2025-08" db="UniProtKB">
        <authorList>
            <consortium name="RefSeq"/>
        </authorList>
    </citation>
    <scope>IDENTIFICATION</scope>
</reference>
<dbReference type="GO" id="GO:0003676">
    <property type="term" value="F:nucleic acid binding"/>
    <property type="evidence" value="ECO:0007669"/>
    <property type="project" value="InterPro"/>
</dbReference>
<dbReference type="PANTHER" id="PTHR31286">
    <property type="entry name" value="GLYCINE-RICH CELL WALL STRUCTURAL PROTEIN 1.8-LIKE"/>
    <property type="match status" value="1"/>
</dbReference>
<dbReference type="InterPro" id="IPR025836">
    <property type="entry name" value="Zn_knuckle_CX2CX4HX4C"/>
</dbReference>
<organism evidence="4 5">
    <name type="scientific">Dioscorea cayennensis subsp. rotundata</name>
    <name type="common">White Guinea yam</name>
    <name type="synonym">Dioscorea rotundata</name>
    <dbReference type="NCBI Taxonomy" id="55577"/>
    <lineage>
        <taxon>Eukaryota</taxon>
        <taxon>Viridiplantae</taxon>
        <taxon>Streptophyta</taxon>
        <taxon>Embryophyta</taxon>
        <taxon>Tracheophyta</taxon>
        <taxon>Spermatophyta</taxon>
        <taxon>Magnoliopsida</taxon>
        <taxon>Liliopsida</taxon>
        <taxon>Dioscoreales</taxon>
        <taxon>Dioscoreaceae</taxon>
        <taxon>Dioscorea</taxon>
    </lineage>
</organism>
<feature type="domain" description="CCHC-type" evidence="3">
    <location>
        <begin position="233"/>
        <end position="246"/>
    </location>
</feature>
<dbReference type="Proteomes" id="UP001515500">
    <property type="component" value="Chromosome 2"/>
</dbReference>
<keyword evidence="4" id="KW-1185">Reference proteome</keyword>
<evidence type="ECO:0000256" key="1">
    <source>
        <dbReference type="PROSITE-ProRule" id="PRU00047"/>
    </source>
</evidence>
<protein>
    <submittedName>
        <fullName evidence="5">Uncharacterized protein LOC120273995</fullName>
    </submittedName>
</protein>